<feature type="compositionally biased region" description="Basic and acidic residues" evidence="1">
    <location>
        <begin position="118"/>
        <end position="131"/>
    </location>
</feature>
<dbReference type="KEGG" id="vde:111243040"/>
<proteinExistence type="predicted"/>
<dbReference type="Proteomes" id="UP000594260">
    <property type="component" value="Unplaced"/>
</dbReference>
<accession>A0A7M7IX86</accession>
<feature type="compositionally biased region" description="Low complexity" evidence="1">
    <location>
        <begin position="153"/>
        <end position="168"/>
    </location>
</feature>
<feature type="region of interest" description="Disordered" evidence="1">
    <location>
        <begin position="118"/>
        <end position="195"/>
    </location>
</feature>
<organism evidence="2 3">
    <name type="scientific">Varroa destructor</name>
    <name type="common">Honeybee mite</name>
    <dbReference type="NCBI Taxonomy" id="109461"/>
    <lineage>
        <taxon>Eukaryota</taxon>
        <taxon>Metazoa</taxon>
        <taxon>Ecdysozoa</taxon>
        <taxon>Arthropoda</taxon>
        <taxon>Chelicerata</taxon>
        <taxon>Arachnida</taxon>
        <taxon>Acari</taxon>
        <taxon>Parasitiformes</taxon>
        <taxon>Mesostigmata</taxon>
        <taxon>Gamasina</taxon>
        <taxon>Dermanyssoidea</taxon>
        <taxon>Varroidae</taxon>
        <taxon>Varroa</taxon>
    </lineage>
</organism>
<dbReference type="RefSeq" id="XP_022643787.1">
    <property type="nucleotide sequence ID" value="XM_022788052.1"/>
</dbReference>
<evidence type="ECO:0000256" key="1">
    <source>
        <dbReference type="SAM" id="MobiDB-lite"/>
    </source>
</evidence>
<feature type="compositionally biased region" description="Polar residues" evidence="1">
    <location>
        <begin position="137"/>
        <end position="152"/>
    </location>
</feature>
<name>A0A7M7IX86_VARDE</name>
<protein>
    <submittedName>
        <fullName evidence="2">Uncharacterized protein</fullName>
    </submittedName>
</protein>
<feature type="compositionally biased region" description="Basic and acidic residues" evidence="1">
    <location>
        <begin position="239"/>
        <end position="249"/>
    </location>
</feature>
<feature type="region of interest" description="Disordered" evidence="1">
    <location>
        <begin position="208"/>
        <end position="257"/>
    </location>
</feature>
<feature type="region of interest" description="Disordered" evidence="1">
    <location>
        <begin position="1"/>
        <end position="66"/>
    </location>
</feature>
<evidence type="ECO:0000313" key="3">
    <source>
        <dbReference type="Proteomes" id="UP000594260"/>
    </source>
</evidence>
<dbReference type="AlphaFoldDB" id="A0A7M7IX86"/>
<reference evidence="2" key="1">
    <citation type="submission" date="2021-01" db="UniProtKB">
        <authorList>
            <consortium name="EnsemblMetazoa"/>
        </authorList>
    </citation>
    <scope>IDENTIFICATION</scope>
</reference>
<dbReference type="InParanoid" id="A0A7M7IX86"/>
<sequence>MAISGDGEPGETSSNTVGHEVHVGNHQHKPSTDKVNQNNENLKQENRKQKNQNQNQNRQTKTVSIIPASVTCERNLMNRATDNHKADSDFGNGGRRTATVTSTALACRQLSMTLRDEELNEIRPVDDDPPKGGKNSCYKSSSGATDASSLTCSGGSDLASSSSSATLTKRPIKGSITSDGKPNDNDGNMGGFNEDDIRHIDSAIEGSPVEGQCPLLSNGDLRDSSSTIHYHQRQQEQPQCHHEHHHEDQPTGLALQGDQPEEEVRCECNNMPSTVYKKQSPNARLTLYLSTREFVHFGDGKASVNYQLL</sequence>
<dbReference type="GeneID" id="111243040"/>
<evidence type="ECO:0000313" key="2">
    <source>
        <dbReference type="EnsemblMetazoa" id="XP_022643787"/>
    </source>
</evidence>
<keyword evidence="3" id="KW-1185">Reference proteome</keyword>
<dbReference type="EnsemblMetazoa" id="XM_022788052">
    <property type="protein sequence ID" value="XP_022643787"/>
    <property type="gene ID" value="LOC111243040"/>
</dbReference>